<feature type="compositionally biased region" description="Basic and acidic residues" evidence="1">
    <location>
        <begin position="37"/>
        <end position="46"/>
    </location>
</feature>
<evidence type="ECO:0000313" key="3">
    <source>
        <dbReference type="EnsemblPlants" id="PNT70789"/>
    </source>
</evidence>
<evidence type="ECO:0000313" key="4">
    <source>
        <dbReference type="Proteomes" id="UP000008810"/>
    </source>
</evidence>
<dbReference type="Gramene" id="PNT70789">
    <property type="protein sequence ID" value="PNT70789"/>
    <property type="gene ID" value="BRADI_2g17953v3"/>
</dbReference>
<evidence type="ECO:0000313" key="2">
    <source>
        <dbReference type="EMBL" id="PNT70789.1"/>
    </source>
</evidence>
<gene>
    <name evidence="2" type="ORF">BRADI_2g17953v3</name>
</gene>
<evidence type="ECO:0000256" key="1">
    <source>
        <dbReference type="SAM" id="MobiDB-lite"/>
    </source>
</evidence>
<reference evidence="3" key="3">
    <citation type="submission" date="2018-08" db="UniProtKB">
        <authorList>
            <consortium name="EnsemblPlants"/>
        </authorList>
    </citation>
    <scope>IDENTIFICATION</scope>
    <source>
        <strain evidence="3">cv. Bd21</strain>
    </source>
</reference>
<organism evidence="2">
    <name type="scientific">Brachypodium distachyon</name>
    <name type="common">Purple false brome</name>
    <name type="synonym">Trachynia distachya</name>
    <dbReference type="NCBI Taxonomy" id="15368"/>
    <lineage>
        <taxon>Eukaryota</taxon>
        <taxon>Viridiplantae</taxon>
        <taxon>Streptophyta</taxon>
        <taxon>Embryophyta</taxon>
        <taxon>Tracheophyta</taxon>
        <taxon>Spermatophyta</taxon>
        <taxon>Magnoliopsida</taxon>
        <taxon>Liliopsida</taxon>
        <taxon>Poales</taxon>
        <taxon>Poaceae</taxon>
        <taxon>BOP clade</taxon>
        <taxon>Pooideae</taxon>
        <taxon>Stipodae</taxon>
        <taxon>Brachypodieae</taxon>
        <taxon>Brachypodium</taxon>
    </lineage>
</organism>
<accession>A0A2K2D946</accession>
<feature type="region of interest" description="Disordered" evidence="1">
    <location>
        <begin position="1"/>
        <end position="67"/>
    </location>
</feature>
<reference evidence="2" key="2">
    <citation type="submission" date="2017-06" db="EMBL/GenBank/DDBJ databases">
        <title>WGS assembly of Brachypodium distachyon.</title>
        <authorList>
            <consortium name="The International Brachypodium Initiative"/>
            <person name="Lucas S."/>
            <person name="Harmon-Smith M."/>
            <person name="Lail K."/>
            <person name="Tice H."/>
            <person name="Grimwood J."/>
            <person name="Bruce D."/>
            <person name="Barry K."/>
            <person name="Shu S."/>
            <person name="Lindquist E."/>
            <person name="Wang M."/>
            <person name="Pitluck S."/>
            <person name="Vogel J.P."/>
            <person name="Garvin D.F."/>
            <person name="Mockler T.C."/>
            <person name="Schmutz J."/>
            <person name="Rokhsar D."/>
            <person name="Bevan M.W."/>
        </authorList>
    </citation>
    <scope>NUCLEOTIDE SEQUENCE</scope>
    <source>
        <strain evidence="2">Bd21</strain>
    </source>
</reference>
<reference evidence="2 3" key="1">
    <citation type="journal article" date="2010" name="Nature">
        <title>Genome sequencing and analysis of the model grass Brachypodium distachyon.</title>
        <authorList>
            <consortium name="International Brachypodium Initiative"/>
        </authorList>
    </citation>
    <scope>NUCLEOTIDE SEQUENCE [LARGE SCALE GENOMIC DNA]</scope>
    <source>
        <strain evidence="2 3">Bd21</strain>
    </source>
</reference>
<dbReference type="Proteomes" id="UP000008810">
    <property type="component" value="Chromosome 2"/>
</dbReference>
<keyword evidence="4" id="KW-1185">Reference proteome</keyword>
<dbReference type="AlphaFoldDB" id="A0A2K2D946"/>
<dbReference type="InParanoid" id="A0A2K2D946"/>
<proteinExistence type="predicted"/>
<sequence length="67" mass="7009">MSGSSKQAPPAAMDPTPAASVDPTPPAQEAVTAAPLSKEEEKKKEPDIEDDVEFVPFPEDVANVESS</sequence>
<protein>
    <submittedName>
        <fullName evidence="2 3">Uncharacterized protein</fullName>
    </submittedName>
</protein>
<name>A0A2K2D946_BRADI</name>
<feature type="compositionally biased region" description="Low complexity" evidence="1">
    <location>
        <begin position="8"/>
        <end position="19"/>
    </location>
</feature>
<dbReference type="EMBL" id="CM000881">
    <property type="protein sequence ID" value="PNT70789.1"/>
    <property type="molecule type" value="Genomic_DNA"/>
</dbReference>
<dbReference type="EnsemblPlants" id="PNT70789">
    <property type="protein sequence ID" value="PNT70789"/>
    <property type="gene ID" value="BRADI_2g17953v3"/>
</dbReference>